<dbReference type="PANTHER" id="PTHR46741">
    <property type="entry name" value="OS09G0413600 PROTEIN"/>
    <property type="match status" value="1"/>
</dbReference>
<protein>
    <recommendedName>
        <fullName evidence="5">Ribosomal protein L34Ae</fullName>
    </recommendedName>
</protein>
<dbReference type="EMBL" id="JAYWIO010000006">
    <property type="protein sequence ID" value="KAK7255148.1"/>
    <property type="molecule type" value="Genomic_DNA"/>
</dbReference>
<evidence type="ECO:0000256" key="1">
    <source>
        <dbReference type="SAM" id="MobiDB-lite"/>
    </source>
</evidence>
<dbReference type="PANTHER" id="PTHR46741:SF2">
    <property type="entry name" value="RIBOSOMAL PROTEIN L34AE"/>
    <property type="match status" value="1"/>
</dbReference>
<feature type="compositionally biased region" description="Basic and acidic residues" evidence="1">
    <location>
        <begin position="36"/>
        <end position="56"/>
    </location>
</feature>
<evidence type="ECO:0000313" key="3">
    <source>
        <dbReference type="EMBL" id="KAK7255148.1"/>
    </source>
</evidence>
<comment type="caution">
    <text evidence="3">The sequence shown here is derived from an EMBL/GenBank/DDBJ whole genome shotgun (WGS) entry which is preliminary data.</text>
</comment>
<proteinExistence type="predicted"/>
<accession>A0AAN9EDB8</accession>
<sequence length="661" mass="77520">MTPPPPPPPLFSSLFLCFLYYSPEAMNSVLSSSFPHENHETESNHSEPKTESFEDTELKPENFGALSDTFSCQSNQIEEEEEEEEETTKLVFKFQYQRWDCNIDDEQELKGSCDKSCDFLKRSDSVSSSARTNKYDFLENQVTNTTNYNENRLMLEKCVGGSVVNEEVLDDSTQRVLIDHFLSEDNFICPMANGFLSDTDFGTTIGPDTLGNRDEQKNAGLTEKDLDFADEKKSESLDDEEDVDIMEELQQLEQECMQQNPDLACKENSCESKPEEYAKCNSQSLTAFDHEDSNHFDTLWEHQDLVEQLKMELKKVRATGLPTILEDSESPWIMEDLQPWKIDDAKFQHGNELPKFYRSYRERMRKFDILNYQKMYAMGFLQSKDPQQSFSCRKNSSSTMKCNLPQSFRLGRLKNAEPDPKEQFIKELCSDLETVYVGQLCLSWEFLQWEYDKALKLWESDHYGLLRFNEVAGEFQQFQVLLQRFLENEPFQDPRVENYARNRCVMRNLLQVPVIREDNSKDKKEFRKREADQDIITSDMLVEILEESIRIIWRFIKADKDTSSLSLKSLRETKVELQNPADFELLVEIQTDLHKKEKRLRDLLRSRSCILKKFKKYDEDETDQALYFFSQFLKKPLSPPWCWSFELELLLNIFSAHLILA</sequence>
<gene>
    <name evidence="3" type="ORF">RIF29_28552</name>
</gene>
<keyword evidence="4" id="KW-1185">Reference proteome</keyword>
<dbReference type="Proteomes" id="UP001372338">
    <property type="component" value="Unassembled WGS sequence"/>
</dbReference>
<evidence type="ECO:0000256" key="2">
    <source>
        <dbReference type="SAM" id="SignalP"/>
    </source>
</evidence>
<evidence type="ECO:0008006" key="5">
    <source>
        <dbReference type="Google" id="ProtNLM"/>
    </source>
</evidence>
<dbReference type="InterPro" id="IPR012870">
    <property type="entry name" value="DUF1666"/>
</dbReference>
<feature type="signal peptide" evidence="2">
    <location>
        <begin position="1"/>
        <end position="25"/>
    </location>
</feature>
<keyword evidence="2" id="KW-0732">Signal</keyword>
<dbReference type="AlphaFoldDB" id="A0AAN9EDB8"/>
<feature type="region of interest" description="Disordered" evidence="1">
    <location>
        <begin position="30"/>
        <end position="56"/>
    </location>
</feature>
<reference evidence="3 4" key="1">
    <citation type="submission" date="2024-01" db="EMBL/GenBank/DDBJ databases">
        <title>The genomes of 5 underutilized Papilionoideae crops provide insights into root nodulation and disease resistanc.</title>
        <authorList>
            <person name="Yuan L."/>
        </authorList>
    </citation>
    <scope>NUCLEOTIDE SEQUENCE [LARGE SCALE GENOMIC DNA]</scope>
    <source>
        <strain evidence="3">ZHUSHIDOU_FW_LH</strain>
        <tissue evidence="3">Leaf</tissue>
    </source>
</reference>
<name>A0AAN9EDB8_CROPI</name>
<organism evidence="3 4">
    <name type="scientific">Crotalaria pallida</name>
    <name type="common">Smooth rattlebox</name>
    <name type="synonym">Crotalaria striata</name>
    <dbReference type="NCBI Taxonomy" id="3830"/>
    <lineage>
        <taxon>Eukaryota</taxon>
        <taxon>Viridiplantae</taxon>
        <taxon>Streptophyta</taxon>
        <taxon>Embryophyta</taxon>
        <taxon>Tracheophyta</taxon>
        <taxon>Spermatophyta</taxon>
        <taxon>Magnoliopsida</taxon>
        <taxon>eudicotyledons</taxon>
        <taxon>Gunneridae</taxon>
        <taxon>Pentapetalae</taxon>
        <taxon>rosids</taxon>
        <taxon>fabids</taxon>
        <taxon>Fabales</taxon>
        <taxon>Fabaceae</taxon>
        <taxon>Papilionoideae</taxon>
        <taxon>50 kb inversion clade</taxon>
        <taxon>genistoids sensu lato</taxon>
        <taxon>core genistoids</taxon>
        <taxon>Crotalarieae</taxon>
        <taxon>Crotalaria</taxon>
    </lineage>
</organism>
<evidence type="ECO:0000313" key="4">
    <source>
        <dbReference type="Proteomes" id="UP001372338"/>
    </source>
</evidence>
<feature type="chain" id="PRO_5043047679" description="Ribosomal protein L34Ae" evidence="2">
    <location>
        <begin position="26"/>
        <end position="661"/>
    </location>
</feature>
<dbReference type="Pfam" id="PF07891">
    <property type="entry name" value="DUF1666"/>
    <property type="match status" value="1"/>
</dbReference>